<proteinExistence type="predicted"/>
<dbReference type="InterPro" id="IPR025346">
    <property type="entry name" value="DUF4250"/>
</dbReference>
<protein>
    <submittedName>
        <fullName evidence="1">DUF4250 domain-containing protein</fullName>
    </submittedName>
</protein>
<organism evidence="1 2">
    <name type="scientific">Clostridium paridis</name>
    <dbReference type="NCBI Taxonomy" id="2803863"/>
    <lineage>
        <taxon>Bacteria</taxon>
        <taxon>Bacillati</taxon>
        <taxon>Bacillota</taxon>
        <taxon>Clostridia</taxon>
        <taxon>Eubacteriales</taxon>
        <taxon>Clostridiaceae</taxon>
        <taxon>Clostridium</taxon>
    </lineage>
</organism>
<name>A0A937FFL5_9CLOT</name>
<sequence>MDREEIFNRDPIILLSMVNMKLRDFYSSLDNYCYEEEIDQNALIERLKEAGYEYNSSRNAFV</sequence>
<dbReference type="AlphaFoldDB" id="A0A937FFL5"/>
<gene>
    <name evidence="1" type="ORF">JK634_11645</name>
</gene>
<accession>A0A937FFL5</accession>
<reference evidence="1" key="1">
    <citation type="submission" date="2021-01" db="EMBL/GenBank/DDBJ databases">
        <title>Genome public.</title>
        <authorList>
            <person name="Liu C."/>
            <person name="Sun Q."/>
        </authorList>
    </citation>
    <scope>NUCLEOTIDE SEQUENCE</scope>
    <source>
        <strain evidence="1">YIM B02565</strain>
    </source>
</reference>
<dbReference type="Proteomes" id="UP000623681">
    <property type="component" value="Unassembled WGS sequence"/>
</dbReference>
<dbReference type="EMBL" id="JAESWA010000022">
    <property type="protein sequence ID" value="MBL4932464.1"/>
    <property type="molecule type" value="Genomic_DNA"/>
</dbReference>
<keyword evidence="2" id="KW-1185">Reference proteome</keyword>
<dbReference type="RefSeq" id="WP_202767820.1">
    <property type="nucleotide sequence ID" value="NZ_JAESWA010000022.1"/>
</dbReference>
<evidence type="ECO:0000313" key="1">
    <source>
        <dbReference type="EMBL" id="MBL4932464.1"/>
    </source>
</evidence>
<dbReference type="Pfam" id="PF14056">
    <property type="entry name" value="DUF4250"/>
    <property type="match status" value="1"/>
</dbReference>
<comment type="caution">
    <text evidence="1">The sequence shown here is derived from an EMBL/GenBank/DDBJ whole genome shotgun (WGS) entry which is preliminary data.</text>
</comment>
<evidence type="ECO:0000313" key="2">
    <source>
        <dbReference type="Proteomes" id="UP000623681"/>
    </source>
</evidence>